<reference evidence="1" key="1">
    <citation type="journal article" date="2014" name="Front. Microbiol.">
        <title>High frequency of phylogenetically diverse reductive dehalogenase-homologous genes in deep subseafloor sedimentary metagenomes.</title>
        <authorList>
            <person name="Kawai M."/>
            <person name="Futagami T."/>
            <person name="Toyoda A."/>
            <person name="Takaki Y."/>
            <person name="Nishi S."/>
            <person name="Hori S."/>
            <person name="Arai W."/>
            <person name="Tsubouchi T."/>
            <person name="Morono Y."/>
            <person name="Uchiyama I."/>
            <person name="Ito T."/>
            <person name="Fujiyama A."/>
            <person name="Inagaki F."/>
            <person name="Takami H."/>
        </authorList>
    </citation>
    <scope>NUCLEOTIDE SEQUENCE</scope>
    <source>
        <strain evidence="1">Expedition CK06-06</strain>
    </source>
</reference>
<organism evidence="1">
    <name type="scientific">marine sediment metagenome</name>
    <dbReference type="NCBI Taxonomy" id="412755"/>
    <lineage>
        <taxon>unclassified sequences</taxon>
        <taxon>metagenomes</taxon>
        <taxon>ecological metagenomes</taxon>
    </lineage>
</organism>
<feature type="non-terminal residue" evidence="1">
    <location>
        <position position="108"/>
    </location>
</feature>
<accession>X1VZ88</accession>
<comment type="caution">
    <text evidence="1">The sequence shown here is derived from an EMBL/GenBank/DDBJ whole genome shotgun (WGS) entry which is preliminary data.</text>
</comment>
<dbReference type="AlphaFoldDB" id="X1VZ88"/>
<gene>
    <name evidence="1" type="ORF">S12H4_58223</name>
</gene>
<name>X1VZ88_9ZZZZ</name>
<sequence length="108" mass="12296">MKTNNIIIISPVSSTESLLDSMYYNIDRTYVSEDRNIETTERWDLNVIFQSSVNLSWQDSVVEDIKRVDGVDEVEVYTKGLIKAKAKGDKDDQNLILQGIDIADSEVH</sequence>
<protein>
    <submittedName>
        <fullName evidence="1">Uncharacterized protein</fullName>
    </submittedName>
</protein>
<dbReference type="EMBL" id="BARW01037776">
    <property type="protein sequence ID" value="GAJ18030.1"/>
    <property type="molecule type" value="Genomic_DNA"/>
</dbReference>
<proteinExistence type="predicted"/>
<evidence type="ECO:0000313" key="1">
    <source>
        <dbReference type="EMBL" id="GAJ18030.1"/>
    </source>
</evidence>